<comment type="caution">
    <text evidence="1">The sequence shown here is derived from an EMBL/GenBank/DDBJ whole genome shotgun (WGS) entry which is preliminary data.</text>
</comment>
<reference evidence="1" key="1">
    <citation type="journal article" date="2014" name="Front. Microbiol.">
        <title>High frequency of phylogenetically diverse reductive dehalogenase-homologous genes in deep subseafloor sedimentary metagenomes.</title>
        <authorList>
            <person name="Kawai M."/>
            <person name="Futagami T."/>
            <person name="Toyoda A."/>
            <person name="Takaki Y."/>
            <person name="Nishi S."/>
            <person name="Hori S."/>
            <person name="Arai W."/>
            <person name="Tsubouchi T."/>
            <person name="Morono Y."/>
            <person name="Uchiyama I."/>
            <person name="Ito T."/>
            <person name="Fujiyama A."/>
            <person name="Inagaki F."/>
            <person name="Takami H."/>
        </authorList>
    </citation>
    <scope>NUCLEOTIDE SEQUENCE</scope>
    <source>
        <strain evidence="1">Expedition CK06-06</strain>
    </source>
</reference>
<evidence type="ECO:0000313" key="1">
    <source>
        <dbReference type="EMBL" id="GAH84865.1"/>
    </source>
</evidence>
<accession>X1JTX4</accession>
<dbReference type="SUPFAM" id="SSF48371">
    <property type="entry name" value="ARM repeat"/>
    <property type="match status" value="1"/>
</dbReference>
<sequence>DEDKDVRWRVVYALEKIGDKAAVPALTIATMDSSPYVREASAKALANMGIDEKATRDAVSELLKESAGYFECDDRPSGDGVCSDRNCPCPEDKIPRGTGYLYIDQTLVDFRRTYPSMDSARAVMQRKLESMREPGKFFTATYRIGPILVCEKGAKLRNLDLKIAADDAKIWWETGKVPLRATPLKWD</sequence>
<dbReference type="InterPro" id="IPR011989">
    <property type="entry name" value="ARM-like"/>
</dbReference>
<name>X1JTX4_9ZZZZ</name>
<dbReference type="Pfam" id="PF13646">
    <property type="entry name" value="HEAT_2"/>
    <property type="match status" value="1"/>
</dbReference>
<gene>
    <name evidence="1" type="ORF">S03H2_61611</name>
</gene>
<evidence type="ECO:0008006" key="2">
    <source>
        <dbReference type="Google" id="ProtNLM"/>
    </source>
</evidence>
<dbReference type="Gene3D" id="1.25.10.10">
    <property type="entry name" value="Leucine-rich Repeat Variant"/>
    <property type="match status" value="1"/>
</dbReference>
<protein>
    <recommendedName>
        <fullName evidence="2">HEAT repeat domain-containing protein</fullName>
    </recommendedName>
</protein>
<dbReference type="EMBL" id="BARU01039776">
    <property type="protein sequence ID" value="GAH84865.1"/>
    <property type="molecule type" value="Genomic_DNA"/>
</dbReference>
<dbReference type="InterPro" id="IPR004155">
    <property type="entry name" value="PBS_lyase_HEAT"/>
</dbReference>
<dbReference type="AlphaFoldDB" id="X1JTX4"/>
<dbReference type="SMART" id="SM00567">
    <property type="entry name" value="EZ_HEAT"/>
    <property type="match status" value="2"/>
</dbReference>
<dbReference type="InterPro" id="IPR016024">
    <property type="entry name" value="ARM-type_fold"/>
</dbReference>
<feature type="non-terminal residue" evidence="1">
    <location>
        <position position="1"/>
    </location>
</feature>
<proteinExistence type="predicted"/>
<organism evidence="1">
    <name type="scientific">marine sediment metagenome</name>
    <dbReference type="NCBI Taxonomy" id="412755"/>
    <lineage>
        <taxon>unclassified sequences</taxon>
        <taxon>metagenomes</taxon>
        <taxon>ecological metagenomes</taxon>
    </lineage>
</organism>